<dbReference type="InterPro" id="IPR002043">
    <property type="entry name" value="UDG_fam1"/>
</dbReference>
<dbReference type="eggNOG" id="COG0692">
    <property type="taxonomic scope" value="Bacteria"/>
</dbReference>
<comment type="catalytic activity">
    <reaction evidence="1 9 11">
        <text>Hydrolyzes single-stranded DNA or mismatched double-stranded DNA and polynucleotides, releasing free uracil.</text>
        <dbReference type="EC" id="3.2.2.27"/>
    </reaction>
</comment>
<dbReference type="PANTHER" id="PTHR11264">
    <property type="entry name" value="URACIL-DNA GLYCOSYLASE"/>
    <property type="match status" value="1"/>
</dbReference>
<dbReference type="GO" id="GO:0005737">
    <property type="term" value="C:cytoplasm"/>
    <property type="evidence" value="ECO:0007669"/>
    <property type="project" value="UniProtKB-SubCell"/>
</dbReference>
<dbReference type="InterPro" id="IPR018085">
    <property type="entry name" value="Ura-DNA_Glyclase_AS"/>
</dbReference>
<dbReference type="CDD" id="cd10027">
    <property type="entry name" value="UDG-F1-like"/>
    <property type="match status" value="1"/>
</dbReference>
<evidence type="ECO:0000256" key="1">
    <source>
        <dbReference type="ARBA" id="ARBA00001400"/>
    </source>
</evidence>
<dbReference type="NCBIfam" id="NF003591">
    <property type="entry name" value="PRK05254.1-4"/>
    <property type="match status" value="1"/>
</dbReference>
<dbReference type="KEGG" id="prw:PsycPRwf_1590"/>
<dbReference type="Gene3D" id="3.40.470.10">
    <property type="entry name" value="Uracil-DNA glycosylase-like domain"/>
    <property type="match status" value="1"/>
</dbReference>
<dbReference type="NCBIfam" id="TIGR00628">
    <property type="entry name" value="ung"/>
    <property type="match status" value="1"/>
</dbReference>
<dbReference type="SMART" id="SM00986">
    <property type="entry name" value="UDG"/>
    <property type="match status" value="1"/>
</dbReference>
<evidence type="ECO:0000256" key="10">
    <source>
        <dbReference type="PROSITE-ProRule" id="PRU10072"/>
    </source>
</evidence>
<evidence type="ECO:0000256" key="2">
    <source>
        <dbReference type="ARBA" id="ARBA00002631"/>
    </source>
</evidence>
<dbReference type="NCBIfam" id="NF003588">
    <property type="entry name" value="PRK05254.1-1"/>
    <property type="match status" value="1"/>
</dbReference>
<evidence type="ECO:0000259" key="12">
    <source>
        <dbReference type="SMART" id="SM00986"/>
    </source>
</evidence>
<keyword evidence="7 9" id="KW-0378">Hydrolase</keyword>
<sequence length="269" mass="29838">MLYNGRYDTFDCPYLKQIKKESTMSLVNEPKGQKSAAEKQAILAKVKMPEDWKQALADELTSDNMDNLRDFLRQEYGSGKSIYPKASQMFNAFNLTPLSQVKVVILGQDPYHGPGQAMGLSFSVPKMIPMPPSLRNIVKEMADDIGTVPPKHGDLTNWAKQGVLLLNASLTVEEGMAGSHQGKGWEQFTDAVIDVVNQQTNNTVFILWGSKAKLKGKFVDTDKHLVLSAVHPSPLAANRGGFFGSKPFSKTNDYLQQHGKTPIDWQLPQ</sequence>
<evidence type="ECO:0000256" key="7">
    <source>
        <dbReference type="ARBA" id="ARBA00022801"/>
    </source>
</evidence>
<comment type="subcellular location">
    <subcellularLocation>
        <location evidence="9">Cytoplasm</location>
    </subcellularLocation>
</comment>
<comment type="function">
    <text evidence="2 9 11">Excises uracil residues from the DNA which can arise as a result of misincorporation of dUMP residues by DNA polymerase or due to deamination of cytosine.</text>
</comment>
<dbReference type="GO" id="GO:0004844">
    <property type="term" value="F:uracil DNA N-glycosylase activity"/>
    <property type="evidence" value="ECO:0007669"/>
    <property type="project" value="UniProtKB-UniRule"/>
</dbReference>
<feature type="active site" description="Proton acceptor" evidence="9 10">
    <location>
        <position position="109"/>
    </location>
</feature>
<gene>
    <name evidence="9" type="primary">ung</name>
    <name evidence="13" type="ordered locus">PsycPRwf_1590</name>
</gene>
<organism evidence="13">
    <name type="scientific">Psychrobacter sp. (strain PRwf-1)</name>
    <dbReference type="NCBI Taxonomy" id="349106"/>
    <lineage>
        <taxon>Bacteria</taxon>
        <taxon>Pseudomonadati</taxon>
        <taxon>Pseudomonadota</taxon>
        <taxon>Gammaproteobacteria</taxon>
        <taxon>Moraxellales</taxon>
        <taxon>Moraxellaceae</taxon>
        <taxon>Psychrobacter</taxon>
    </lineage>
</organism>
<dbReference type="Pfam" id="PF03167">
    <property type="entry name" value="UDG"/>
    <property type="match status" value="1"/>
</dbReference>
<dbReference type="InterPro" id="IPR005122">
    <property type="entry name" value="Uracil-DNA_glycosylase-like"/>
</dbReference>
<dbReference type="EMBL" id="CP000713">
    <property type="protein sequence ID" value="ABQ94531.1"/>
    <property type="molecule type" value="Genomic_DNA"/>
</dbReference>
<dbReference type="HAMAP" id="MF_00148">
    <property type="entry name" value="UDG"/>
    <property type="match status" value="1"/>
</dbReference>
<dbReference type="SUPFAM" id="SSF52141">
    <property type="entry name" value="Uracil-DNA glycosylase-like"/>
    <property type="match status" value="1"/>
</dbReference>
<dbReference type="NCBIfam" id="NF003589">
    <property type="entry name" value="PRK05254.1-2"/>
    <property type="match status" value="1"/>
</dbReference>
<dbReference type="InterPro" id="IPR036895">
    <property type="entry name" value="Uracil-DNA_glycosylase-like_sf"/>
</dbReference>
<protein>
    <recommendedName>
        <fullName evidence="5 9">Uracil-DNA glycosylase</fullName>
        <shortName evidence="9">UDG</shortName>
        <ecNumber evidence="4 9">3.2.2.27</ecNumber>
    </recommendedName>
</protein>
<dbReference type="GO" id="GO:0097510">
    <property type="term" value="P:base-excision repair, AP site formation via deaminated base removal"/>
    <property type="evidence" value="ECO:0007669"/>
    <property type="project" value="TreeGrafter"/>
</dbReference>
<evidence type="ECO:0000256" key="6">
    <source>
        <dbReference type="ARBA" id="ARBA00022763"/>
    </source>
</evidence>
<evidence type="ECO:0000256" key="3">
    <source>
        <dbReference type="ARBA" id="ARBA00008184"/>
    </source>
</evidence>
<evidence type="ECO:0000256" key="8">
    <source>
        <dbReference type="ARBA" id="ARBA00023204"/>
    </source>
</evidence>
<dbReference type="AlphaFoldDB" id="A5WFU0"/>
<evidence type="ECO:0000256" key="5">
    <source>
        <dbReference type="ARBA" id="ARBA00018429"/>
    </source>
</evidence>
<feature type="domain" description="Uracil-DNA glycosylase-like" evidence="12">
    <location>
        <begin position="94"/>
        <end position="255"/>
    </location>
</feature>
<dbReference type="NCBIfam" id="NF003592">
    <property type="entry name" value="PRK05254.1-5"/>
    <property type="match status" value="1"/>
</dbReference>
<dbReference type="EC" id="3.2.2.27" evidence="4 9"/>
<keyword evidence="13" id="KW-0326">Glycosidase</keyword>
<evidence type="ECO:0000256" key="11">
    <source>
        <dbReference type="RuleBase" id="RU003780"/>
    </source>
</evidence>
<dbReference type="STRING" id="349106.PsycPRwf_1590"/>
<dbReference type="FunFam" id="3.40.470.10:FF:000001">
    <property type="entry name" value="Uracil-DNA glycosylase"/>
    <property type="match status" value="1"/>
</dbReference>
<name>A5WFU0_PSYWF</name>
<evidence type="ECO:0000256" key="4">
    <source>
        <dbReference type="ARBA" id="ARBA00012030"/>
    </source>
</evidence>
<keyword evidence="6 9" id="KW-0227">DNA damage</keyword>
<reference evidence="13" key="1">
    <citation type="submission" date="2007-05" db="EMBL/GenBank/DDBJ databases">
        <title>Complete sequence of chromosome of Psychrobacter sp. PRwf-1.</title>
        <authorList>
            <consortium name="US DOE Joint Genome Institute"/>
            <person name="Copeland A."/>
            <person name="Lucas S."/>
            <person name="Lapidus A."/>
            <person name="Barry K."/>
            <person name="Detter J.C."/>
            <person name="Glavina del Rio T."/>
            <person name="Hammon N."/>
            <person name="Israni S."/>
            <person name="Dalin E."/>
            <person name="Tice H."/>
            <person name="Pitluck S."/>
            <person name="Chain P."/>
            <person name="Malfatti S."/>
            <person name="Shin M."/>
            <person name="Vergez L."/>
            <person name="Schmutz J."/>
            <person name="Larimer F."/>
            <person name="Land M."/>
            <person name="Hauser L."/>
            <person name="Kyrpides N."/>
            <person name="Kim E."/>
            <person name="Tiedje J."/>
            <person name="Richardson P."/>
        </authorList>
    </citation>
    <scope>NUCLEOTIDE SEQUENCE [LARGE SCALE GENOMIC DNA]</scope>
    <source>
        <strain evidence="13">PRwf-1</strain>
    </source>
</reference>
<evidence type="ECO:0000313" key="13">
    <source>
        <dbReference type="EMBL" id="ABQ94531.1"/>
    </source>
</evidence>
<keyword evidence="8 9" id="KW-0234">DNA repair</keyword>
<accession>A5WFU0</accession>
<evidence type="ECO:0000256" key="9">
    <source>
        <dbReference type="HAMAP-Rule" id="MF_00148"/>
    </source>
</evidence>
<proteinExistence type="inferred from homology"/>
<dbReference type="HOGENOM" id="CLU_032162_3_0_6"/>
<dbReference type="SMART" id="SM00987">
    <property type="entry name" value="UreE_C"/>
    <property type="match status" value="1"/>
</dbReference>
<comment type="similarity">
    <text evidence="3 9 11">Belongs to the uracil-DNA glycosylase (UDG) superfamily. UNG family.</text>
</comment>
<dbReference type="PANTHER" id="PTHR11264:SF0">
    <property type="entry name" value="URACIL-DNA GLYCOSYLASE"/>
    <property type="match status" value="1"/>
</dbReference>
<dbReference type="PROSITE" id="PS00130">
    <property type="entry name" value="U_DNA_GLYCOSYLASE"/>
    <property type="match status" value="1"/>
</dbReference>
<keyword evidence="9" id="KW-0963">Cytoplasm</keyword>